<evidence type="ECO:0000256" key="2">
    <source>
        <dbReference type="ARBA" id="ARBA00022801"/>
    </source>
</evidence>
<protein>
    <recommendedName>
        <fullName evidence="3">Nucleoside triphosphate pyrophosphatase</fullName>
        <ecNumber evidence="3">3.6.1.9</ecNumber>
    </recommendedName>
    <alternativeName>
        <fullName evidence="3">Nucleotide pyrophosphatase</fullName>
        <shortName evidence="3">Nucleotide PPase</shortName>
    </alternativeName>
</protein>
<evidence type="ECO:0000256" key="1">
    <source>
        <dbReference type="ARBA" id="ARBA00001968"/>
    </source>
</evidence>
<dbReference type="PANTHER" id="PTHR43213:SF5">
    <property type="entry name" value="BIFUNCTIONAL DTTP_UTP PYROPHOSPHATASE_METHYLTRANSFERASE PROTEIN-RELATED"/>
    <property type="match status" value="1"/>
</dbReference>
<dbReference type="HAMAP" id="MF_00528">
    <property type="entry name" value="Maf"/>
    <property type="match status" value="1"/>
</dbReference>
<feature type="active site" description="Proton acceptor" evidence="3">
    <location>
        <position position="101"/>
    </location>
</feature>
<dbReference type="SUPFAM" id="SSF52972">
    <property type="entry name" value="ITPase-like"/>
    <property type="match status" value="1"/>
</dbReference>
<dbReference type="GO" id="GO:0009117">
    <property type="term" value="P:nucleotide metabolic process"/>
    <property type="evidence" value="ECO:0007669"/>
    <property type="project" value="UniProtKB-KW"/>
</dbReference>
<dbReference type="NCBIfam" id="TIGR00172">
    <property type="entry name" value="maf"/>
    <property type="match status" value="1"/>
</dbReference>
<evidence type="ECO:0000313" key="4">
    <source>
        <dbReference type="EMBL" id="GGO96005.1"/>
    </source>
</evidence>
<dbReference type="Gene3D" id="3.90.950.10">
    <property type="match status" value="1"/>
</dbReference>
<dbReference type="PANTHER" id="PTHR43213">
    <property type="entry name" value="BIFUNCTIONAL DTTP/UTP PYROPHOSPHATASE/METHYLTRANSFERASE PROTEIN-RELATED"/>
    <property type="match status" value="1"/>
</dbReference>
<keyword evidence="3" id="KW-0546">Nucleotide metabolism</keyword>
<gene>
    <name evidence="4" type="ORF">GCM10011612_05150</name>
</gene>
<evidence type="ECO:0000256" key="3">
    <source>
        <dbReference type="HAMAP-Rule" id="MF_00528"/>
    </source>
</evidence>
<comment type="caution">
    <text evidence="4">The sequence shown here is derived from an EMBL/GenBank/DDBJ whole genome shotgun (WGS) entry which is preliminary data.</text>
</comment>
<dbReference type="KEGG" id="actp:B6G06_07880"/>
<keyword evidence="3" id="KW-0963">Cytoplasm</keyword>
<sequence length="227" mass="22900">MIILASKSTGRLATLRAAGIEPRVEVSSVDEGSVLAALAERHAATGEEAPSPAEQVLALARAKALDVADALSGDPADGAGAGPGPAGSGGRAGAPIVVGCDSMLEIDGAVVGKPRMPEAARERWLAMRGRTGVLRTGHALVRLTDGARAEGVSSAIVHFGEPSEAEIDAYIATGEPLWCAGAFTIDGLGGAFIEGIEGDPHGVVGISLPLLRGLLAELGVTWTDLWG</sequence>
<dbReference type="PIRSF" id="PIRSF006305">
    <property type="entry name" value="Maf"/>
    <property type="match status" value="1"/>
</dbReference>
<dbReference type="GO" id="GO:0005737">
    <property type="term" value="C:cytoplasm"/>
    <property type="evidence" value="ECO:0007669"/>
    <property type="project" value="UniProtKB-SubCell"/>
</dbReference>
<comment type="cofactor">
    <cofactor evidence="1 3">
        <name>a divalent metal cation</name>
        <dbReference type="ChEBI" id="CHEBI:60240"/>
    </cofactor>
</comment>
<dbReference type="Pfam" id="PF02545">
    <property type="entry name" value="Maf"/>
    <property type="match status" value="1"/>
</dbReference>
<evidence type="ECO:0000313" key="5">
    <source>
        <dbReference type="Proteomes" id="UP000614239"/>
    </source>
</evidence>
<comment type="catalytic activity">
    <reaction evidence="3">
        <text>a 2'-deoxyribonucleoside 5'-triphosphate + H2O = a 2'-deoxyribonucleoside 5'-phosphate + diphosphate + H(+)</text>
        <dbReference type="Rhea" id="RHEA:44644"/>
        <dbReference type="ChEBI" id="CHEBI:15377"/>
        <dbReference type="ChEBI" id="CHEBI:15378"/>
        <dbReference type="ChEBI" id="CHEBI:33019"/>
        <dbReference type="ChEBI" id="CHEBI:61560"/>
        <dbReference type="ChEBI" id="CHEBI:65317"/>
        <dbReference type="EC" id="3.6.1.9"/>
    </reaction>
</comment>
<comment type="similarity">
    <text evidence="3">Belongs to the Maf family.</text>
</comment>
<organism evidence="4 5">
    <name type="scientific">Actinomyces gaoshouyii</name>
    <dbReference type="NCBI Taxonomy" id="1960083"/>
    <lineage>
        <taxon>Bacteria</taxon>
        <taxon>Bacillati</taxon>
        <taxon>Actinomycetota</taxon>
        <taxon>Actinomycetes</taxon>
        <taxon>Actinomycetales</taxon>
        <taxon>Actinomycetaceae</taxon>
        <taxon>Actinomyces</taxon>
    </lineage>
</organism>
<dbReference type="OrthoDB" id="3527985at2"/>
<reference evidence="4" key="1">
    <citation type="journal article" date="2014" name="Int. J. Syst. Evol. Microbiol.">
        <title>Complete genome sequence of Corynebacterium casei LMG S-19264T (=DSM 44701T), isolated from a smear-ripened cheese.</title>
        <authorList>
            <consortium name="US DOE Joint Genome Institute (JGI-PGF)"/>
            <person name="Walter F."/>
            <person name="Albersmeier A."/>
            <person name="Kalinowski J."/>
            <person name="Ruckert C."/>
        </authorList>
    </citation>
    <scope>NUCLEOTIDE SEQUENCE</scope>
    <source>
        <strain evidence="4">CGMCC 4.7372</strain>
    </source>
</reference>
<comment type="subcellular location">
    <subcellularLocation>
        <location evidence="3">Cytoplasm</location>
    </subcellularLocation>
</comment>
<comment type="caution">
    <text evidence="3">Lacks conserved residue(s) required for the propagation of feature annotation.</text>
</comment>
<name>A0A8H9H7C7_9ACTO</name>
<dbReference type="CDD" id="cd00555">
    <property type="entry name" value="Maf"/>
    <property type="match status" value="1"/>
</dbReference>
<dbReference type="EC" id="3.6.1.9" evidence="3"/>
<comment type="function">
    <text evidence="3">Nucleoside triphosphate pyrophosphatase. May have a dual role in cell division arrest and in preventing the incorporation of modified nucleotides into cellular nucleic acids.</text>
</comment>
<accession>A0A8H9H7C7</accession>
<dbReference type="Proteomes" id="UP000614239">
    <property type="component" value="Unassembled WGS sequence"/>
</dbReference>
<dbReference type="EMBL" id="BMNJ01000002">
    <property type="protein sequence ID" value="GGO96005.1"/>
    <property type="molecule type" value="Genomic_DNA"/>
</dbReference>
<dbReference type="InterPro" id="IPR003697">
    <property type="entry name" value="Maf-like"/>
</dbReference>
<keyword evidence="5" id="KW-1185">Reference proteome</keyword>
<proteinExistence type="inferred from homology"/>
<dbReference type="AlphaFoldDB" id="A0A8H9H7C7"/>
<comment type="catalytic activity">
    <reaction evidence="3">
        <text>a ribonucleoside 5'-triphosphate + H2O = a ribonucleoside 5'-phosphate + diphosphate + H(+)</text>
        <dbReference type="Rhea" id="RHEA:23996"/>
        <dbReference type="ChEBI" id="CHEBI:15377"/>
        <dbReference type="ChEBI" id="CHEBI:15378"/>
        <dbReference type="ChEBI" id="CHEBI:33019"/>
        <dbReference type="ChEBI" id="CHEBI:58043"/>
        <dbReference type="ChEBI" id="CHEBI:61557"/>
        <dbReference type="EC" id="3.6.1.9"/>
    </reaction>
</comment>
<reference evidence="4" key="2">
    <citation type="submission" date="2020-09" db="EMBL/GenBank/DDBJ databases">
        <authorList>
            <person name="Sun Q."/>
            <person name="Zhou Y."/>
        </authorList>
    </citation>
    <scope>NUCLEOTIDE SEQUENCE</scope>
    <source>
        <strain evidence="4">CGMCC 4.7372</strain>
    </source>
</reference>
<dbReference type="RefSeq" id="WP_080463486.1">
    <property type="nucleotide sequence ID" value="NZ_BMNJ01000002.1"/>
</dbReference>
<dbReference type="InterPro" id="IPR029001">
    <property type="entry name" value="ITPase-like_fam"/>
</dbReference>
<keyword evidence="2 3" id="KW-0378">Hydrolase</keyword>
<dbReference type="GO" id="GO:0047429">
    <property type="term" value="F:nucleoside triphosphate diphosphatase activity"/>
    <property type="evidence" value="ECO:0007669"/>
    <property type="project" value="UniProtKB-EC"/>
</dbReference>